<feature type="binding site" evidence="4">
    <location>
        <position position="341"/>
    </location>
    <ligand>
        <name>S-adenosyl-L-methionine</name>
        <dbReference type="ChEBI" id="CHEBI:59789"/>
    </ligand>
</feature>
<keyword evidence="7" id="KW-1185">Reference proteome</keyword>
<feature type="binding site" evidence="4">
    <location>
        <position position="245"/>
    </location>
    <ligand>
        <name>S-adenosyl-L-methionine</name>
        <dbReference type="ChEBI" id="CHEBI:59789"/>
    </ligand>
</feature>
<comment type="similarity">
    <text evidence="4">Belongs to the class I-like SAM-binding methyltransferase superfamily. RNA M5U methyltransferase family.</text>
</comment>
<keyword evidence="2 4" id="KW-0808">Transferase</keyword>
<reference evidence="6 7" key="1">
    <citation type="submission" date="2019-12" db="EMBL/GenBank/DDBJ databases">
        <title>Corynebacterium sp. nov., isolated from feces of the Anser Albifrons in China.</title>
        <authorList>
            <person name="Liu Q."/>
        </authorList>
    </citation>
    <scope>NUCLEOTIDE SEQUENCE [LARGE SCALE GENOMIC DNA]</scope>
    <source>
        <strain evidence="6 7">23H37-10</strain>
    </source>
</reference>
<dbReference type="InterPro" id="IPR029063">
    <property type="entry name" value="SAM-dependent_MTases_sf"/>
</dbReference>
<dbReference type="Gene3D" id="2.40.50.140">
    <property type="entry name" value="Nucleic acid-binding proteins"/>
    <property type="match status" value="1"/>
</dbReference>
<dbReference type="PANTHER" id="PTHR11061:SF30">
    <property type="entry name" value="TRNA (URACIL(54)-C(5))-METHYLTRANSFERASE"/>
    <property type="match status" value="1"/>
</dbReference>
<name>A0A7G7YNM6_9CORY</name>
<evidence type="ECO:0000256" key="1">
    <source>
        <dbReference type="ARBA" id="ARBA00022603"/>
    </source>
</evidence>
<organism evidence="6 7">
    <name type="scientific">Corynebacterium anserum</name>
    <dbReference type="NCBI Taxonomy" id="2684406"/>
    <lineage>
        <taxon>Bacteria</taxon>
        <taxon>Bacillati</taxon>
        <taxon>Actinomycetota</taxon>
        <taxon>Actinomycetes</taxon>
        <taxon>Mycobacteriales</taxon>
        <taxon>Corynebacteriaceae</taxon>
        <taxon>Corynebacterium</taxon>
    </lineage>
</organism>
<dbReference type="InterPro" id="IPR010280">
    <property type="entry name" value="U5_MeTrfase_fam"/>
</dbReference>
<dbReference type="RefSeq" id="WP_186276646.1">
    <property type="nucleotide sequence ID" value="NZ_CP046883.1"/>
</dbReference>
<evidence type="ECO:0000256" key="4">
    <source>
        <dbReference type="PROSITE-ProRule" id="PRU01024"/>
    </source>
</evidence>
<dbReference type="Pfam" id="PF05958">
    <property type="entry name" value="tRNA_U5-meth_tr"/>
    <property type="match status" value="1"/>
</dbReference>
<keyword evidence="1 4" id="KW-0489">Methyltransferase</keyword>
<feature type="binding site" evidence="4">
    <location>
        <position position="273"/>
    </location>
    <ligand>
        <name>S-adenosyl-L-methionine</name>
        <dbReference type="ChEBI" id="CHEBI:59789"/>
    </ligand>
</feature>
<feature type="active site" description="Nucleophile" evidence="4">
    <location>
        <position position="368"/>
    </location>
</feature>
<keyword evidence="3 4" id="KW-0949">S-adenosyl-L-methionine</keyword>
<accession>A0A7G7YNM6</accession>
<dbReference type="PANTHER" id="PTHR11061">
    <property type="entry name" value="RNA M5U METHYLTRANSFERASE"/>
    <property type="match status" value="1"/>
</dbReference>
<gene>
    <name evidence="6" type="ORF">GP473_04980</name>
</gene>
<evidence type="ECO:0000256" key="5">
    <source>
        <dbReference type="PROSITE-ProRule" id="PRU10015"/>
    </source>
</evidence>
<dbReference type="PROSITE" id="PS01230">
    <property type="entry name" value="TRMA_1"/>
    <property type="match status" value="1"/>
</dbReference>
<dbReference type="GO" id="GO:0070041">
    <property type="term" value="F:rRNA (uridine-C5-)-methyltransferase activity"/>
    <property type="evidence" value="ECO:0007669"/>
    <property type="project" value="TreeGrafter"/>
</dbReference>
<dbReference type="KEGG" id="cans:GP473_04980"/>
<dbReference type="InterPro" id="IPR012340">
    <property type="entry name" value="NA-bd_OB-fold"/>
</dbReference>
<sequence length="414" mass="44184">MARSPRPETITMNLDNPAHGGTVIGRIDGQVVFVSGGLPGETGVRVELAPQKTSSSRKGFRTGRVISVEKPSPYRIPARCAAAAAGGGCCDLDFVDGVGSLEYKKAVVVDQLRRIGKIVIEGNIPCDGVSLSPQVGWRTRVRLGVDKTGRAGVRRKASREVIPLEQAQCAQWAQGLVAGLENERFTPGSEIAVALGDSGERSVVELTGNRRHRHSRVVGGHETVAHRLTRVPEVEWQIEPQGFWQGHRAAPDFYTQWIGEVIPAGHGSAWDLYGGAGVFSSVLSGRVDWVDCVDHASQASMEGARALAAAGLDNVRFVDGDVAHSLDRLRVRTGLHAVVIDPPRVGAGIDVIARVAAYEPNHVVHIGCDPATAARDLGAWISAGYQLEKLTVVDAFPLTHHVEILAYLTPAASS</sequence>
<dbReference type="Gene3D" id="3.40.50.150">
    <property type="entry name" value="Vaccinia Virus protein VP39"/>
    <property type="match status" value="1"/>
</dbReference>
<protein>
    <submittedName>
        <fullName evidence="6">Class I SAM-dependent RNA methyltransferase</fullName>
    </submittedName>
</protein>
<feature type="active site" evidence="5">
    <location>
        <position position="368"/>
    </location>
</feature>
<dbReference type="GO" id="GO:0070475">
    <property type="term" value="P:rRNA base methylation"/>
    <property type="evidence" value="ECO:0007669"/>
    <property type="project" value="TreeGrafter"/>
</dbReference>
<dbReference type="Proteomes" id="UP000515275">
    <property type="component" value="Chromosome"/>
</dbReference>
<evidence type="ECO:0000313" key="7">
    <source>
        <dbReference type="Proteomes" id="UP000515275"/>
    </source>
</evidence>
<evidence type="ECO:0000256" key="2">
    <source>
        <dbReference type="ARBA" id="ARBA00022679"/>
    </source>
</evidence>
<proteinExistence type="inferred from homology"/>
<feature type="binding site" evidence="4">
    <location>
        <position position="294"/>
    </location>
    <ligand>
        <name>S-adenosyl-L-methionine</name>
        <dbReference type="ChEBI" id="CHEBI:59789"/>
    </ligand>
</feature>
<evidence type="ECO:0000256" key="3">
    <source>
        <dbReference type="ARBA" id="ARBA00022691"/>
    </source>
</evidence>
<dbReference type="PROSITE" id="PS51687">
    <property type="entry name" value="SAM_MT_RNA_M5U"/>
    <property type="match status" value="1"/>
</dbReference>
<dbReference type="InterPro" id="IPR030390">
    <property type="entry name" value="MeTrfase_TrmA_AS"/>
</dbReference>
<dbReference type="AlphaFoldDB" id="A0A7G7YNM6"/>
<evidence type="ECO:0000313" key="6">
    <source>
        <dbReference type="EMBL" id="QNH96096.1"/>
    </source>
</evidence>
<dbReference type="SUPFAM" id="SSF53335">
    <property type="entry name" value="S-adenosyl-L-methionine-dependent methyltransferases"/>
    <property type="match status" value="1"/>
</dbReference>
<dbReference type="EMBL" id="CP046883">
    <property type="protein sequence ID" value="QNH96096.1"/>
    <property type="molecule type" value="Genomic_DNA"/>
</dbReference>